<proteinExistence type="inferred from homology"/>
<dbReference type="Gene3D" id="3.70.10.10">
    <property type="match status" value="1"/>
</dbReference>
<evidence type="ECO:0000259" key="12">
    <source>
        <dbReference type="Pfam" id="PF00712"/>
    </source>
</evidence>
<evidence type="ECO:0000256" key="1">
    <source>
        <dbReference type="ARBA" id="ARBA00004496"/>
    </source>
</evidence>
<comment type="similarity">
    <text evidence="2">Belongs to the beta sliding clamp family.</text>
</comment>
<keyword evidence="8" id="KW-0239">DNA-directed DNA polymerase</keyword>
<evidence type="ECO:0000313" key="13">
    <source>
        <dbReference type="EMBL" id="GGF22441.1"/>
    </source>
</evidence>
<name>A0ABQ1UPS3_9BACT</name>
<dbReference type="Pfam" id="PF00712">
    <property type="entry name" value="DNA_pol3_beta"/>
    <property type="match status" value="1"/>
</dbReference>
<evidence type="ECO:0000256" key="2">
    <source>
        <dbReference type="ARBA" id="ARBA00010752"/>
    </source>
</evidence>
<dbReference type="InterPro" id="IPR001001">
    <property type="entry name" value="DNA_polIII_beta"/>
</dbReference>
<gene>
    <name evidence="13" type="ORF">GCM10011383_37600</name>
</gene>
<keyword evidence="7" id="KW-0235">DNA replication</keyword>
<dbReference type="Proteomes" id="UP000632273">
    <property type="component" value="Unassembled WGS sequence"/>
</dbReference>
<dbReference type="RefSeq" id="WP_188815595.1">
    <property type="nucleotide sequence ID" value="NZ_BMHT01000007.1"/>
</dbReference>
<evidence type="ECO:0000256" key="3">
    <source>
        <dbReference type="ARBA" id="ARBA00021035"/>
    </source>
</evidence>
<evidence type="ECO:0000256" key="4">
    <source>
        <dbReference type="ARBA" id="ARBA00022490"/>
    </source>
</evidence>
<reference evidence="14" key="1">
    <citation type="journal article" date="2019" name="Int. J. Syst. Evol. Microbiol.">
        <title>The Global Catalogue of Microorganisms (GCM) 10K type strain sequencing project: providing services to taxonomists for standard genome sequencing and annotation.</title>
        <authorList>
            <consortium name="The Broad Institute Genomics Platform"/>
            <consortium name="The Broad Institute Genome Sequencing Center for Infectious Disease"/>
            <person name="Wu L."/>
            <person name="Ma J."/>
        </authorList>
    </citation>
    <scope>NUCLEOTIDE SEQUENCE [LARGE SCALE GENOMIC DNA]</scope>
    <source>
        <strain evidence="14">CGMCC 1.15197</strain>
    </source>
</reference>
<keyword evidence="5" id="KW-0808">Transferase</keyword>
<dbReference type="InterPro" id="IPR022634">
    <property type="entry name" value="DNA_polIII_beta_N"/>
</dbReference>
<evidence type="ECO:0000256" key="5">
    <source>
        <dbReference type="ARBA" id="ARBA00022679"/>
    </source>
</evidence>
<evidence type="ECO:0000256" key="6">
    <source>
        <dbReference type="ARBA" id="ARBA00022695"/>
    </source>
</evidence>
<keyword evidence="4" id="KW-0963">Cytoplasm</keyword>
<evidence type="ECO:0000313" key="14">
    <source>
        <dbReference type="Proteomes" id="UP000632273"/>
    </source>
</evidence>
<protein>
    <recommendedName>
        <fullName evidence="3">Beta sliding clamp</fullName>
    </recommendedName>
    <alternativeName>
        <fullName evidence="11">Beta-clamp processivity factor</fullName>
    </alternativeName>
    <alternativeName>
        <fullName evidence="10">DNA polymerase III beta sliding clamp subunit</fullName>
    </alternativeName>
</protein>
<dbReference type="SUPFAM" id="SSF55979">
    <property type="entry name" value="DNA clamp"/>
    <property type="match status" value="2"/>
</dbReference>
<dbReference type="PANTHER" id="PTHR30478">
    <property type="entry name" value="DNA POLYMERASE III SUBUNIT BETA"/>
    <property type="match status" value="1"/>
</dbReference>
<comment type="caution">
    <text evidence="13">The sequence shown here is derived from an EMBL/GenBank/DDBJ whole genome shotgun (WGS) entry which is preliminary data.</text>
</comment>
<evidence type="ECO:0000256" key="8">
    <source>
        <dbReference type="ARBA" id="ARBA00022932"/>
    </source>
</evidence>
<dbReference type="EMBL" id="BMHT01000007">
    <property type="protein sequence ID" value="GGF22441.1"/>
    <property type="molecule type" value="Genomic_DNA"/>
</dbReference>
<organism evidence="13 14">
    <name type="scientific">Hymenobacter cavernae</name>
    <dbReference type="NCBI Taxonomy" id="2044852"/>
    <lineage>
        <taxon>Bacteria</taxon>
        <taxon>Pseudomonadati</taxon>
        <taxon>Bacteroidota</taxon>
        <taxon>Cytophagia</taxon>
        <taxon>Cytophagales</taxon>
        <taxon>Hymenobacteraceae</taxon>
        <taxon>Hymenobacter</taxon>
    </lineage>
</organism>
<evidence type="ECO:0000256" key="7">
    <source>
        <dbReference type="ARBA" id="ARBA00022705"/>
    </source>
</evidence>
<evidence type="ECO:0000256" key="10">
    <source>
        <dbReference type="ARBA" id="ARBA00030988"/>
    </source>
</evidence>
<dbReference type="InterPro" id="IPR046938">
    <property type="entry name" value="DNA_clamp_sf"/>
</dbReference>
<dbReference type="PANTHER" id="PTHR30478:SF0">
    <property type="entry name" value="BETA SLIDING CLAMP"/>
    <property type="match status" value="1"/>
</dbReference>
<feature type="domain" description="DNA polymerase III beta sliding clamp N-terminal" evidence="12">
    <location>
        <begin position="14"/>
        <end position="125"/>
    </location>
</feature>
<evidence type="ECO:0000256" key="9">
    <source>
        <dbReference type="ARBA" id="ARBA00023125"/>
    </source>
</evidence>
<keyword evidence="6" id="KW-0548">Nucleotidyltransferase</keyword>
<keyword evidence="14" id="KW-1185">Reference proteome</keyword>
<keyword evidence="9" id="KW-0238">DNA-binding</keyword>
<sequence length="385" mass="41594">MNTNLHTLTLLPSVLLGALDIVRPAVSNNLLNAANDTVLMEVAGQWLKLTATNLETTITTSVKVEIPGQPFRAAVPVSTLVDTLKLLPKKPVAIKYDPISCKLVLLGEGKARYSMMCEIAEDFPLPTTVRGAEATGLNASQLSNSLAFSLPSVAKSEKTAPVQGLIGLLFAVKSNCAETCAAQSHFASGAAAGGCKGANLHMLLSVSSCNILLALLARYEGEVSVIASDTAAVFGLGNTQLHARLLIHEHPGIDNFFQPGKRTPIDFERQPVLDALTRLKNYSGMKSGLELRFADGRIRLFVSNSEWAREAEEWYPCNMPEGFNQTVTVTLAYLQRLLSPIRSERVQVNLGQAPSPLHIYPYVEKGKPSERIVLMPYVAKEVASV</sequence>
<comment type="subcellular location">
    <subcellularLocation>
        <location evidence="1">Cytoplasm</location>
    </subcellularLocation>
</comment>
<evidence type="ECO:0000256" key="11">
    <source>
        <dbReference type="ARBA" id="ARBA00033276"/>
    </source>
</evidence>
<dbReference type="Gene3D" id="3.10.150.10">
    <property type="entry name" value="DNA Polymerase III, subunit A, domain 2"/>
    <property type="match status" value="1"/>
</dbReference>
<accession>A0ABQ1UPS3</accession>
<dbReference type="SMART" id="SM00480">
    <property type="entry name" value="POL3Bc"/>
    <property type="match status" value="1"/>
</dbReference>